<evidence type="ECO:0000313" key="2">
    <source>
        <dbReference type="EMBL" id="SFW88136.1"/>
    </source>
</evidence>
<reference evidence="3 5" key="2">
    <citation type="submission" date="2023-11" db="EMBL/GenBank/DDBJ databases">
        <title>MicrobeMod: A computational toolkit for identifying prokaryotic methylation and restriction-modification with nanopore sequencing.</title>
        <authorList>
            <person name="Crits-Christoph A."/>
            <person name="Kang S.C."/>
            <person name="Lee H."/>
            <person name="Ostrov N."/>
        </authorList>
    </citation>
    <scope>NUCLEOTIDE SEQUENCE [LARGE SCALE GENOMIC DNA]</scope>
    <source>
        <strain evidence="3 5">ATCC 23090</strain>
    </source>
</reference>
<evidence type="ECO:0000256" key="1">
    <source>
        <dbReference type="SAM" id="MobiDB-lite"/>
    </source>
</evidence>
<gene>
    <name evidence="2" type="ORF">SAMN05661012_06199</name>
    <name evidence="3" type="ORF">SR876_03645</name>
</gene>
<dbReference type="RefSeq" id="WP_072365896.1">
    <property type="nucleotide sequence ID" value="NZ_CP139972.1"/>
</dbReference>
<dbReference type="EMBL" id="CP140154">
    <property type="protein sequence ID" value="WQG90576.1"/>
    <property type="molecule type" value="Genomic_DNA"/>
</dbReference>
<accession>A0A1K1SUP8</accession>
<proteinExistence type="predicted"/>
<keyword evidence="5" id="KW-1185">Reference proteome</keyword>
<evidence type="ECO:0000313" key="4">
    <source>
        <dbReference type="Proteomes" id="UP000183788"/>
    </source>
</evidence>
<dbReference type="Proteomes" id="UP001326715">
    <property type="component" value="Chromosome"/>
</dbReference>
<reference evidence="2 4" key="1">
    <citation type="submission" date="2016-11" db="EMBL/GenBank/DDBJ databases">
        <authorList>
            <person name="Jaros S."/>
            <person name="Januszkiewicz K."/>
            <person name="Wedrychowicz H."/>
        </authorList>
    </citation>
    <scope>NUCLEOTIDE SEQUENCE [LARGE SCALE GENOMIC DNA]</scope>
    <source>
        <strain evidence="2 4">DSM 784</strain>
    </source>
</reference>
<organism evidence="2 4">
    <name type="scientific">Chitinophaga sancti</name>
    <dbReference type="NCBI Taxonomy" id="1004"/>
    <lineage>
        <taxon>Bacteria</taxon>
        <taxon>Pseudomonadati</taxon>
        <taxon>Bacteroidota</taxon>
        <taxon>Chitinophagia</taxon>
        <taxon>Chitinophagales</taxon>
        <taxon>Chitinophagaceae</taxon>
        <taxon>Chitinophaga</taxon>
    </lineage>
</organism>
<feature type="compositionally biased region" description="Basic and acidic residues" evidence="1">
    <location>
        <begin position="1"/>
        <end position="31"/>
    </location>
</feature>
<feature type="region of interest" description="Disordered" evidence="1">
    <location>
        <begin position="1"/>
        <end position="67"/>
    </location>
</feature>
<dbReference type="EMBL" id="FPIZ01000035">
    <property type="protein sequence ID" value="SFW88136.1"/>
    <property type="molecule type" value="Genomic_DNA"/>
</dbReference>
<dbReference type="STRING" id="1004.SAMN05661012_06199"/>
<evidence type="ECO:0000313" key="5">
    <source>
        <dbReference type="Proteomes" id="UP001326715"/>
    </source>
</evidence>
<dbReference type="Proteomes" id="UP000183788">
    <property type="component" value="Unassembled WGS sequence"/>
</dbReference>
<dbReference type="AlphaFoldDB" id="A0A1K1SUP8"/>
<feature type="compositionally biased region" description="Acidic residues" evidence="1">
    <location>
        <begin position="50"/>
        <end position="59"/>
    </location>
</feature>
<name>A0A1K1SUP8_9BACT</name>
<protein>
    <submittedName>
        <fullName evidence="2">Uncharacterized protein</fullName>
    </submittedName>
</protein>
<sequence length="67" mass="7412">MIQQDPKKKQDEPLVKPDPETTGGHPEEHMDGPISTLVRKVGEAMASNEDLPDNDGSDEEITKNDKK</sequence>
<dbReference type="OrthoDB" id="678433at2"/>
<evidence type="ECO:0000313" key="3">
    <source>
        <dbReference type="EMBL" id="WQG90576.1"/>
    </source>
</evidence>